<name>A0A0N4WQN5_HAEPC</name>
<reference evidence="3" key="1">
    <citation type="submission" date="2017-02" db="UniProtKB">
        <authorList>
            <consortium name="WormBaseParasite"/>
        </authorList>
    </citation>
    <scope>IDENTIFICATION</scope>
</reference>
<dbReference type="InterPro" id="IPR016186">
    <property type="entry name" value="C-type_lectin-like/link_sf"/>
</dbReference>
<accession>A0A0N4WQN5</accession>
<dbReference type="Gene3D" id="3.10.100.10">
    <property type="entry name" value="Mannose-Binding Protein A, subunit A"/>
    <property type="match status" value="1"/>
</dbReference>
<dbReference type="EMBL" id="UZAF01018328">
    <property type="protein sequence ID" value="VDO50464.1"/>
    <property type="molecule type" value="Genomic_DNA"/>
</dbReference>
<organism evidence="3">
    <name type="scientific">Haemonchus placei</name>
    <name type="common">Barber's pole worm</name>
    <dbReference type="NCBI Taxonomy" id="6290"/>
    <lineage>
        <taxon>Eukaryota</taxon>
        <taxon>Metazoa</taxon>
        <taxon>Ecdysozoa</taxon>
        <taxon>Nematoda</taxon>
        <taxon>Chromadorea</taxon>
        <taxon>Rhabditida</taxon>
        <taxon>Rhabditina</taxon>
        <taxon>Rhabditomorpha</taxon>
        <taxon>Strongyloidea</taxon>
        <taxon>Trichostrongylidae</taxon>
        <taxon>Haemonchus</taxon>
    </lineage>
</organism>
<protein>
    <submittedName>
        <fullName evidence="3">C-type lectin domain-containing protein</fullName>
    </submittedName>
</protein>
<dbReference type="SUPFAM" id="SSF56436">
    <property type="entry name" value="C-type lectin-like"/>
    <property type="match status" value="1"/>
</dbReference>
<keyword evidence="2" id="KW-1185">Reference proteome</keyword>
<dbReference type="InterPro" id="IPR016187">
    <property type="entry name" value="CTDL_fold"/>
</dbReference>
<dbReference type="OrthoDB" id="5817090at2759"/>
<dbReference type="SUPFAM" id="SSF53300">
    <property type="entry name" value="vWA-like"/>
    <property type="match status" value="1"/>
</dbReference>
<dbReference type="PANTHER" id="PTHR31024">
    <property type="entry name" value="C-TYPE LECTIN"/>
    <property type="match status" value="1"/>
</dbReference>
<dbReference type="AlphaFoldDB" id="A0A0N4WQN5"/>
<dbReference type="Proteomes" id="UP000268014">
    <property type="component" value="Unassembled WGS sequence"/>
</dbReference>
<dbReference type="OMA" id="WISINCQ"/>
<dbReference type="PANTHER" id="PTHR31024:SF3">
    <property type="entry name" value="C-TYPE LECTIN-RELATED"/>
    <property type="match status" value="1"/>
</dbReference>
<evidence type="ECO:0000313" key="1">
    <source>
        <dbReference type="EMBL" id="VDO50464.1"/>
    </source>
</evidence>
<sequence>MTTENKKATTRYAKPALWGLKELLYTAIRLARARFASQHHRRAARKVIIIAGSNYRETVYEDPSNVAKQFRSEGGIIITIEYLQGKEKSIPIYKKLASPNYRLITYVDRKQLRAQELRQLLCKANCFCKRRWVPYTIDQWDAPEGGCYLPVKISSTQRLATRTCKRKNGGILAVDEDKEKDAFLTKCKHSLFLTLCISCLVGDFTKWAKGRQTTENGDCVYMRRNGDHETEWFSDECDNDHFHICQTKPCDSTKYCPFQLSNDEREI</sequence>
<evidence type="ECO:0000313" key="2">
    <source>
        <dbReference type="Proteomes" id="UP000268014"/>
    </source>
</evidence>
<proteinExistence type="predicted"/>
<reference evidence="1 2" key="2">
    <citation type="submission" date="2018-11" db="EMBL/GenBank/DDBJ databases">
        <authorList>
            <consortium name="Pathogen Informatics"/>
        </authorList>
    </citation>
    <scope>NUCLEOTIDE SEQUENCE [LARGE SCALE GENOMIC DNA]</scope>
    <source>
        <strain evidence="1 2">MHpl1</strain>
    </source>
</reference>
<dbReference type="WBParaSite" id="HPLM_0001375101-mRNA-1">
    <property type="protein sequence ID" value="HPLM_0001375101-mRNA-1"/>
    <property type="gene ID" value="HPLM_0001375101"/>
</dbReference>
<gene>
    <name evidence="1" type="ORF">HPLM_LOCUS13743</name>
</gene>
<evidence type="ECO:0000313" key="3">
    <source>
        <dbReference type="WBParaSite" id="HPLM_0001375101-mRNA-1"/>
    </source>
</evidence>
<dbReference type="InterPro" id="IPR036465">
    <property type="entry name" value="vWFA_dom_sf"/>
</dbReference>